<keyword evidence="1" id="KW-1133">Transmembrane helix</keyword>
<protein>
    <submittedName>
        <fullName evidence="2">Anaerobic dimethyl sulfoxide reductase chain C, anchor subunit</fullName>
        <ecNumber evidence="2">1.8.5.3</ecNumber>
    </submittedName>
</protein>
<dbReference type="EMBL" id="UOFY01000031">
    <property type="protein sequence ID" value="VAX09083.1"/>
    <property type="molecule type" value="Genomic_DNA"/>
</dbReference>
<reference evidence="2" key="1">
    <citation type="submission" date="2018-06" db="EMBL/GenBank/DDBJ databases">
        <authorList>
            <person name="Zhirakovskaya E."/>
        </authorList>
    </citation>
    <scope>NUCLEOTIDE SEQUENCE</scope>
</reference>
<keyword evidence="2" id="KW-0560">Oxidoreductase</keyword>
<gene>
    <name evidence="2" type="ORF">MNBD_GAMMA25-131</name>
</gene>
<dbReference type="GO" id="GO:0009389">
    <property type="term" value="F:dimethyl sulfoxide reductase activity"/>
    <property type="evidence" value="ECO:0007669"/>
    <property type="project" value="TreeGrafter"/>
</dbReference>
<evidence type="ECO:0000313" key="2">
    <source>
        <dbReference type="EMBL" id="VAX09083.1"/>
    </source>
</evidence>
<accession>A0A3B1BAS0</accession>
<proteinExistence type="predicted"/>
<feature type="transmembrane region" description="Helical" evidence="1">
    <location>
        <begin position="192"/>
        <end position="213"/>
    </location>
</feature>
<feature type="transmembrane region" description="Helical" evidence="1">
    <location>
        <begin position="290"/>
        <end position="310"/>
    </location>
</feature>
<dbReference type="GO" id="GO:0005886">
    <property type="term" value="C:plasma membrane"/>
    <property type="evidence" value="ECO:0007669"/>
    <property type="project" value="TreeGrafter"/>
</dbReference>
<dbReference type="PANTHER" id="PTHR38095:SF1">
    <property type="entry name" value="ANAEROBIC DIMETHYL SULFOXIDE REDUCTASE CHAIN YNFH"/>
    <property type="match status" value="1"/>
</dbReference>
<dbReference type="InterPro" id="IPR007059">
    <property type="entry name" value="DmsC"/>
</dbReference>
<dbReference type="GO" id="GO:0009390">
    <property type="term" value="C:dimethyl sulfoxide reductase complex"/>
    <property type="evidence" value="ECO:0007669"/>
    <property type="project" value="TreeGrafter"/>
</dbReference>
<feature type="transmembrane region" description="Helical" evidence="1">
    <location>
        <begin position="163"/>
        <end position="186"/>
    </location>
</feature>
<feature type="transmembrane region" description="Helical" evidence="1">
    <location>
        <begin position="266"/>
        <end position="284"/>
    </location>
</feature>
<name>A0A3B1BAS0_9ZZZZ</name>
<feature type="transmembrane region" description="Helical" evidence="1">
    <location>
        <begin position="89"/>
        <end position="108"/>
    </location>
</feature>
<evidence type="ECO:0000256" key="1">
    <source>
        <dbReference type="SAM" id="Phobius"/>
    </source>
</evidence>
<keyword evidence="1" id="KW-0812">Transmembrane</keyword>
<keyword evidence="1" id="KW-0472">Membrane</keyword>
<dbReference type="GO" id="GO:0019645">
    <property type="term" value="P:anaerobic electron transport chain"/>
    <property type="evidence" value="ECO:0007669"/>
    <property type="project" value="InterPro"/>
</dbReference>
<feature type="transmembrane region" description="Helical" evidence="1">
    <location>
        <begin position="128"/>
        <end position="151"/>
    </location>
</feature>
<sequence length="325" mass="36521">MHPAFSVIFLTTLIGVGQGLFLAIVTGQTYSSVELLPTGDSIGFYATGSLIALVFLFAGLIASMFHLGHPERAWRAASKWRTSWLSREVIILPLVMFFIFLYGLMHYFGWDTMLFTSKTGARLQLTLIVGMLGVIATFILFLCTGMIYAAIKFLQEWASPLTVINYLLLGTASGFILATAFSSYAAPGLVKFYGIWATIITLVAFITRSAALIRNARIKHKSSIQTAIGIRHNQIQQKSMGFMGGSVNTRDFFHHQSRLFMKSIKWIFILLTFFLPLLFLWSGIEQENGSSLIIAFVIQYIGLIAERWFFFAQANHPQNIYYQTI</sequence>
<feature type="transmembrane region" description="Helical" evidence="1">
    <location>
        <begin position="42"/>
        <end position="68"/>
    </location>
</feature>
<dbReference type="EC" id="1.8.5.3" evidence="2"/>
<feature type="transmembrane region" description="Helical" evidence="1">
    <location>
        <begin position="7"/>
        <end position="30"/>
    </location>
</feature>
<dbReference type="PANTHER" id="PTHR38095">
    <property type="entry name" value="ANAEROBIC DIMETHYL SULFOXIDE REDUCTASE CHAIN YNFH"/>
    <property type="match status" value="1"/>
</dbReference>
<organism evidence="2">
    <name type="scientific">hydrothermal vent metagenome</name>
    <dbReference type="NCBI Taxonomy" id="652676"/>
    <lineage>
        <taxon>unclassified sequences</taxon>
        <taxon>metagenomes</taxon>
        <taxon>ecological metagenomes</taxon>
    </lineage>
</organism>
<dbReference type="Pfam" id="PF04976">
    <property type="entry name" value="DmsC"/>
    <property type="match status" value="1"/>
</dbReference>
<dbReference type="AlphaFoldDB" id="A0A3B1BAS0"/>